<reference evidence="1 2" key="1">
    <citation type="submission" date="2018-03" db="EMBL/GenBank/DDBJ databases">
        <title>Genomic Encyclopedia of Archaeal and Bacterial Type Strains, Phase II (KMG-II): from individual species to whole genera.</title>
        <authorList>
            <person name="Goeker M."/>
        </authorList>
    </citation>
    <scope>NUCLEOTIDE SEQUENCE [LARGE SCALE GENOMIC DNA]</scope>
    <source>
        <strain evidence="1 2">DSM 100673</strain>
    </source>
</reference>
<proteinExistence type="predicted"/>
<dbReference type="Pfam" id="PF12915">
    <property type="entry name" value="DUF3833"/>
    <property type="match status" value="1"/>
</dbReference>
<evidence type="ECO:0000313" key="1">
    <source>
        <dbReference type="EMBL" id="PSL21634.1"/>
    </source>
</evidence>
<comment type="caution">
    <text evidence="1">The sequence shown here is derived from an EMBL/GenBank/DDBJ whole genome shotgun (WGS) entry which is preliminary data.</text>
</comment>
<name>A0A2P8FIT5_9RHOB</name>
<accession>A0A2P8FIT5</accession>
<sequence length="195" mass="21316">MSVYWFIAIIALVVIVLAARTRVGFTAQDPAYYSDSGPYFDLTEHLNGPILCEGVIYGPLGRVESTFTANMYGEWDGTSGTLDENFTYNTGNTQSRQWRLTMGENGRFTAEADDIIGTAQGLVSGSSVRMTYKIKLPEEAGGHVLSVVDWLYLTENGTIINRSQMRKFGIKVAELVATMRPDPAEAALGAQQAAE</sequence>
<protein>
    <submittedName>
        <fullName evidence="1">Uncharacterized protein DUF3833</fullName>
    </submittedName>
</protein>
<organism evidence="1 2">
    <name type="scientific">Shimia abyssi</name>
    <dbReference type="NCBI Taxonomy" id="1662395"/>
    <lineage>
        <taxon>Bacteria</taxon>
        <taxon>Pseudomonadati</taxon>
        <taxon>Pseudomonadota</taxon>
        <taxon>Alphaproteobacteria</taxon>
        <taxon>Rhodobacterales</taxon>
        <taxon>Roseobacteraceae</taxon>
    </lineage>
</organism>
<dbReference type="RefSeq" id="WP_106606380.1">
    <property type="nucleotide sequence ID" value="NZ_PYGJ01000001.1"/>
</dbReference>
<evidence type="ECO:0000313" key="2">
    <source>
        <dbReference type="Proteomes" id="UP000240418"/>
    </source>
</evidence>
<dbReference type="OrthoDB" id="5296954at2"/>
<keyword evidence="2" id="KW-1185">Reference proteome</keyword>
<dbReference type="EMBL" id="PYGJ01000001">
    <property type="protein sequence ID" value="PSL21634.1"/>
    <property type="molecule type" value="Genomic_DNA"/>
</dbReference>
<dbReference type="Proteomes" id="UP000240418">
    <property type="component" value="Unassembled WGS sequence"/>
</dbReference>
<gene>
    <name evidence="1" type="ORF">CLV88_10157</name>
</gene>
<dbReference type="AlphaFoldDB" id="A0A2P8FIT5"/>
<dbReference type="InterPro" id="IPR024409">
    <property type="entry name" value="DUF3833"/>
</dbReference>